<sequence>MKRQAEDFAQRVRERLSSHWDISVKKLSKNEYYVTDLSGCAFELFSEGKERGNVEAFVSAIESQIFYKTFLRLEQRLGIPKFKRISLSELSGFIE</sequence>
<organism evidence="1">
    <name type="scientific">Marseillevirus sp</name>
    <dbReference type="NCBI Taxonomy" id="2809551"/>
    <lineage>
        <taxon>Viruses</taxon>
        <taxon>Varidnaviria</taxon>
        <taxon>Bamfordvirae</taxon>
        <taxon>Nucleocytoviricota</taxon>
        <taxon>Megaviricetes</taxon>
        <taxon>Pimascovirales</taxon>
        <taxon>Pimascovirales incertae sedis</taxon>
        <taxon>Marseilleviridae</taxon>
        <taxon>Marseillevirus</taxon>
    </lineage>
</organism>
<proteinExistence type="predicted"/>
<evidence type="ECO:0000313" key="1">
    <source>
        <dbReference type="EMBL" id="WNL49999.1"/>
    </source>
</evidence>
<accession>A0AA96ELU2</accession>
<dbReference type="EMBL" id="OR343188">
    <property type="protein sequence ID" value="WNL49999.1"/>
    <property type="molecule type" value="Genomic_DNA"/>
</dbReference>
<gene>
    <name evidence="1" type="ORF">MarFTMF_483</name>
</gene>
<name>A0AA96ELU2_9VIRU</name>
<reference evidence="1" key="1">
    <citation type="submission" date="2023-07" db="EMBL/GenBank/DDBJ databases">
        <authorList>
            <person name="Xia Y."/>
        </authorList>
    </citation>
    <scope>NUCLEOTIDE SEQUENCE</scope>
    <source>
        <strain evidence="1">F</strain>
    </source>
</reference>
<protein>
    <submittedName>
        <fullName evidence="1">Uncharacterized protein</fullName>
    </submittedName>
</protein>